<dbReference type="CDD" id="cd01650">
    <property type="entry name" value="RT_nLTR_like"/>
    <property type="match status" value="1"/>
</dbReference>
<name>A0A8H5CY99_9AGAR</name>
<comment type="caution">
    <text evidence="2">The sequence shown here is derived from an EMBL/GenBank/DDBJ whole genome shotgun (WGS) entry which is preliminary data.</text>
</comment>
<dbReference type="EMBL" id="JAACJM010000079">
    <property type="protein sequence ID" value="KAF5349818.1"/>
    <property type="molecule type" value="Genomic_DNA"/>
</dbReference>
<organism evidence="2 3">
    <name type="scientific">Tetrapyrgos nigripes</name>
    <dbReference type="NCBI Taxonomy" id="182062"/>
    <lineage>
        <taxon>Eukaryota</taxon>
        <taxon>Fungi</taxon>
        <taxon>Dikarya</taxon>
        <taxon>Basidiomycota</taxon>
        <taxon>Agaricomycotina</taxon>
        <taxon>Agaricomycetes</taxon>
        <taxon>Agaricomycetidae</taxon>
        <taxon>Agaricales</taxon>
        <taxon>Marasmiineae</taxon>
        <taxon>Marasmiaceae</taxon>
        <taxon>Tetrapyrgos</taxon>
    </lineage>
</organism>
<sequence>MILDIDNSELCRLYQECFRTGEVPTSWLTTLLSALPKHGKDLSDANNYRAIALESCFLKFATLLVLHKLTKAAEHGNLIPPSQNGFCTGHCTHNNTFILCSLIESACAQKDTLFVTFVDISNAFPSTNHNALWNRLEDLGLTGIYYDWLCNLYCDMRYHIVQGENASEDFEAGSGVLMGDPASPLLWNLYLSTFSLNPDSDDCILNGTQISHLEHANNMVIISHTSYGLQKHLNELQE</sequence>
<evidence type="ECO:0000313" key="3">
    <source>
        <dbReference type="Proteomes" id="UP000559256"/>
    </source>
</evidence>
<dbReference type="OrthoDB" id="3049395at2759"/>
<dbReference type="AlphaFoldDB" id="A0A8H5CY99"/>
<protein>
    <recommendedName>
        <fullName evidence="1">Reverse transcriptase domain-containing protein</fullName>
    </recommendedName>
</protein>
<dbReference type="PROSITE" id="PS50878">
    <property type="entry name" value="RT_POL"/>
    <property type="match status" value="1"/>
</dbReference>
<dbReference type="Pfam" id="PF00078">
    <property type="entry name" value="RVT_1"/>
    <property type="match status" value="1"/>
</dbReference>
<reference evidence="2 3" key="1">
    <citation type="journal article" date="2020" name="ISME J.">
        <title>Uncovering the hidden diversity of litter-decomposition mechanisms in mushroom-forming fungi.</title>
        <authorList>
            <person name="Floudas D."/>
            <person name="Bentzer J."/>
            <person name="Ahren D."/>
            <person name="Johansson T."/>
            <person name="Persson P."/>
            <person name="Tunlid A."/>
        </authorList>
    </citation>
    <scope>NUCLEOTIDE SEQUENCE [LARGE SCALE GENOMIC DNA]</scope>
    <source>
        <strain evidence="2 3">CBS 291.85</strain>
    </source>
</reference>
<proteinExistence type="predicted"/>
<evidence type="ECO:0000313" key="2">
    <source>
        <dbReference type="EMBL" id="KAF5349818.1"/>
    </source>
</evidence>
<keyword evidence="3" id="KW-1185">Reference proteome</keyword>
<dbReference type="Proteomes" id="UP000559256">
    <property type="component" value="Unassembled WGS sequence"/>
</dbReference>
<evidence type="ECO:0000259" key="1">
    <source>
        <dbReference type="PROSITE" id="PS50878"/>
    </source>
</evidence>
<gene>
    <name evidence="2" type="ORF">D9758_010233</name>
</gene>
<dbReference type="InterPro" id="IPR000477">
    <property type="entry name" value="RT_dom"/>
</dbReference>
<dbReference type="SUPFAM" id="SSF56672">
    <property type="entry name" value="DNA/RNA polymerases"/>
    <property type="match status" value="1"/>
</dbReference>
<dbReference type="InterPro" id="IPR043502">
    <property type="entry name" value="DNA/RNA_pol_sf"/>
</dbReference>
<dbReference type="PANTHER" id="PTHR19446">
    <property type="entry name" value="REVERSE TRANSCRIPTASES"/>
    <property type="match status" value="1"/>
</dbReference>
<feature type="domain" description="Reverse transcriptase" evidence="1">
    <location>
        <begin position="16"/>
        <end position="238"/>
    </location>
</feature>
<accession>A0A8H5CY99</accession>